<evidence type="ECO:0000256" key="2">
    <source>
        <dbReference type="ARBA" id="ARBA00022840"/>
    </source>
</evidence>
<keyword evidence="2" id="KW-0067">ATP-binding</keyword>
<accession>A0A8H6HV76</accession>
<keyword evidence="1" id="KW-0547">Nucleotide-binding</keyword>
<dbReference type="GO" id="GO:0005524">
    <property type="term" value="F:ATP binding"/>
    <property type="evidence" value="ECO:0007669"/>
    <property type="project" value="UniProtKB-KW"/>
</dbReference>
<evidence type="ECO:0000313" key="5">
    <source>
        <dbReference type="Proteomes" id="UP000521943"/>
    </source>
</evidence>
<dbReference type="OrthoDB" id="2881954at2759"/>
<sequence length="314" mass="35104">MPPPPDLSHHVLSNSESCRIFKTEIVPDDLPPTLTPHPSRKRPLAILIVGQTGAGKTRTTPAILSAMANHHMPAHLIADAYKAYHPAYFSLLASDHPEHASPATRPDGRKWLAMASAQAISRKLDVLLESACRQPEDFRELARMFGEAGYRVEVVIMAVPAALSRLGILHRFHEKLPEAGSGRLPGRLTPVKIHDDSYRGLMSVAEWLDEVDFVDRVLVVRRGNMVAYSDEKVEGGRLQLKVAEAVNRERERPLTAEERELALKDLEKLEVRDAKLAEEVRGLLQPLLRDEVQGYSELSPPFDWGSHLERLQQS</sequence>
<dbReference type="AlphaFoldDB" id="A0A8H6HV76"/>
<comment type="caution">
    <text evidence="4">The sequence shown here is derived from an EMBL/GenBank/DDBJ whole genome shotgun (WGS) entry which is preliminary data.</text>
</comment>
<feature type="domain" description="Zeta toxin" evidence="3">
    <location>
        <begin position="37"/>
        <end position="230"/>
    </location>
</feature>
<evidence type="ECO:0000259" key="3">
    <source>
        <dbReference type="Pfam" id="PF06414"/>
    </source>
</evidence>
<dbReference type="Pfam" id="PF06414">
    <property type="entry name" value="Zeta_toxin"/>
    <property type="match status" value="1"/>
</dbReference>
<evidence type="ECO:0000256" key="1">
    <source>
        <dbReference type="ARBA" id="ARBA00022741"/>
    </source>
</evidence>
<dbReference type="SUPFAM" id="SSF52540">
    <property type="entry name" value="P-loop containing nucleoside triphosphate hydrolases"/>
    <property type="match status" value="1"/>
</dbReference>
<organism evidence="4 5">
    <name type="scientific">Ephemerocybe angulata</name>
    <dbReference type="NCBI Taxonomy" id="980116"/>
    <lineage>
        <taxon>Eukaryota</taxon>
        <taxon>Fungi</taxon>
        <taxon>Dikarya</taxon>
        <taxon>Basidiomycota</taxon>
        <taxon>Agaricomycotina</taxon>
        <taxon>Agaricomycetes</taxon>
        <taxon>Agaricomycetidae</taxon>
        <taxon>Agaricales</taxon>
        <taxon>Agaricineae</taxon>
        <taxon>Psathyrellaceae</taxon>
        <taxon>Ephemerocybe</taxon>
    </lineage>
</organism>
<reference evidence="4 5" key="1">
    <citation type="submission" date="2020-07" db="EMBL/GenBank/DDBJ databases">
        <title>Comparative genomics of pyrophilous fungi reveals a link between fire events and developmental genes.</title>
        <authorList>
            <consortium name="DOE Joint Genome Institute"/>
            <person name="Steindorff A.S."/>
            <person name="Carver A."/>
            <person name="Calhoun S."/>
            <person name="Stillman K."/>
            <person name="Liu H."/>
            <person name="Lipzen A."/>
            <person name="Pangilinan J."/>
            <person name="Labutti K."/>
            <person name="Bruns T.D."/>
            <person name="Grigoriev I.V."/>
        </authorList>
    </citation>
    <scope>NUCLEOTIDE SEQUENCE [LARGE SCALE GENOMIC DNA]</scope>
    <source>
        <strain evidence="4 5">CBS 144469</strain>
    </source>
</reference>
<evidence type="ECO:0000313" key="4">
    <source>
        <dbReference type="EMBL" id="KAF6752922.1"/>
    </source>
</evidence>
<dbReference type="InterPro" id="IPR027417">
    <property type="entry name" value="P-loop_NTPase"/>
</dbReference>
<dbReference type="Gene3D" id="3.40.50.300">
    <property type="entry name" value="P-loop containing nucleotide triphosphate hydrolases"/>
    <property type="match status" value="1"/>
</dbReference>
<name>A0A8H6HV76_9AGAR</name>
<dbReference type="Proteomes" id="UP000521943">
    <property type="component" value="Unassembled WGS sequence"/>
</dbReference>
<protein>
    <submittedName>
        <fullName evidence="4">Zeta toxin</fullName>
    </submittedName>
</protein>
<proteinExistence type="predicted"/>
<dbReference type="InterPro" id="IPR010488">
    <property type="entry name" value="Zeta_toxin_domain"/>
</dbReference>
<dbReference type="GO" id="GO:0016301">
    <property type="term" value="F:kinase activity"/>
    <property type="evidence" value="ECO:0007669"/>
    <property type="project" value="InterPro"/>
</dbReference>
<keyword evidence="5" id="KW-1185">Reference proteome</keyword>
<gene>
    <name evidence="4" type="ORF">DFP72DRAFT_849670</name>
</gene>
<dbReference type="EMBL" id="JACGCI010000042">
    <property type="protein sequence ID" value="KAF6752922.1"/>
    <property type="molecule type" value="Genomic_DNA"/>
</dbReference>